<feature type="domain" description="Fe-containing alcohol dehydrogenase-like C-terminal" evidence="4">
    <location>
        <begin position="192"/>
        <end position="387"/>
    </location>
</feature>
<dbReference type="GO" id="GO:1990002">
    <property type="term" value="F:methylglyoxal reductase (NADPH) (acetol producing) activity"/>
    <property type="evidence" value="ECO:0007669"/>
    <property type="project" value="TreeGrafter"/>
</dbReference>
<dbReference type="InterPro" id="IPR056798">
    <property type="entry name" value="ADH_Fe_C"/>
</dbReference>
<dbReference type="Gene3D" id="1.20.1090.10">
    <property type="entry name" value="Dehydroquinate synthase-like - alpha domain"/>
    <property type="match status" value="1"/>
</dbReference>
<dbReference type="OrthoDB" id="9801156at2"/>
<dbReference type="Pfam" id="PF25137">
    <property type="entry name" value="ADH_Fe_C"/>
    <property type="match status" value="1"/>
</dbReference>
<accession>A0A6N2U6C0</accession>
<dbReference type="CDD" id="cd08187">
    <property type="entry name" value="BDH"/>
    <property type="match status" value="1"/>
</dbReference>
<dbReference type="GO" id="GO:0046872">
    <property type="term" value="F:metal ion binding"/>
    <property type="evidence" value="ECO:0007669"/>
    <property type="project" value="InterPro"/>
</dbReference>
<dbReference type="EMBL" id="CACRSS010000016">
    <property type="protein sequence ID" value="VYT11076.1"/>
    <property type="molecule type" value="Genomic_DNA"/>
</dbReference>
<reference evidence="5" key="1">
    <citation type="submission" date="2019-11" db="EMBL/GenBank/DDBJ databases">
        <authorList>
            <person name="Feng L."/>
        </authorList>
    </citation>
    <scope>NUCLEOTIDE SEQUENCE</scope>
    <source>
        <strain evidence="5">AMuciniphilaLFYP55</strain>
    </source>
</reference>
<gene>
    <name evidence="5" type="primary">bdhA</name>
    <name evidence="5" type="ORF">AMLFYP55_00662</name>
</gene>
<dbReference type="InterPro" id="IPR018211">
    <property type="entry name" value="ADH_Fe_CS"/>
</dbReference>
<dbReference type="RefSeq" id="WP_102722505.1">
    <property type="nucleotide sequence ID" value="NZ_CACRSS010000016.1"/>
</dbReference>
<dbReference type="FunFam" id="3.40.50.1970:FF:000003">
    <property type="entry name" value="Alcohol dehydrogenase, iron-containing"/>
    <property type="match status" value="1"/>
</dbReference>
<evidence type="ECO:0000256" key="2">
    <source>
        <dbReference type="ARBA" id="ARBA00023002"/>
    </source>
</evidence>
<dbReference type="InterPro" id="IPR044731">
    <property type="entry name" value="BDH-like"/>
</dbReference>
<dbReference type="EC" id="1.1.1.-" evidence="5"/>
<dbReference type="SUPFAM" id="SSF56796">
    <property type="entry name" value="Dehydroquinate synthase-like"/>
    <property type="match status" value="1"/>
</dbReference>
<dbReference type="AlphaFoldDB" id="A0A6N2U6C0"/>
<dbReference type="Gene3D" id="3.40.50.1970">
    <property type="match status" value="1"/>
</dbReference>
<dbReference type="GO" id="GO:0005829">
    <property type="term" value="C:cytosol"/>
    <property type="evidence" value="ECO:0007669"/>
    <property type="project" value="TreeGrafter"/>
</dbReference>
<feature type="domain" description="Alcohol dehydrogenase iron-type/glycerol dehydrogenase GldA" evidence="3">
    <location>
        <begin position="10"/>
        <end position="178"/>
    </location>
</feature>
<dbReference type="InterPro" id="IPR001670">
    <property type="entry name" value="ADH_Fe/GldA"/>
</dbReference>
<evidence type="ECO:0000259" key="3">
    <source>
        <dbReference type="Pfam" id="PF00465"/>
    </source>
</evidence>
<name>A0A6N2U6C0_9BACT</name>
<organism evidence="5">
    <name type="scientific">Akkermansia muciniphila</name>
    <dbReference type="NCBI Taxonomy" id="239935"/>
    <lineage>
        <taxon>Bacteria</taxon>
        <taxon>Pseudomonadati</taxon>
        <taxon>Verrucomicrobiota</taxon>
        <taxon>Verrucomicrobiia</taxon>
        <taxon>Verrucomicrobiales</taxon>
        <taxon>Akkermansiaceae</taxon>
        <taxon>Akkermansia</taxon>
    </lineage>
</organism>
<proteinExistence type="inferred from homology"/>
<evidence type="ECO:0000313" key="5">
    <source>
        <dbReference type="EMBL" id="VYT11076.1"/>
    </source>
</evidence>
<dbReference type="PANTHER" id="PTHR43633:SF1">
    <property type="entry name" value="ALCOHOL DEHYDROGENASE YQHD"/>
    <property type="match status" value="1"/>
</dbReference>
<dbReference type="GeneID" id="84022589"/>
<evidence type="ECO:0000256" key="1">
    <source>
        <dbReference type="ARBA" id="ARBA00007358"/>
    </source>
</evidence>
<dbReference type="GO" id="GO:0008106">
    <property type="term" value="F:alcohol dehydrogenase (NADP+) activity"/>
    <property type="evidence" value="ECO:0007669"/>
    <property type="project" value="TreeGrafter"/>
</dbReference>
<dbReference type="PANTHER" id="PTHR43633">
    <property type="entry name" value="ALCOHOL DEHYDROGENASE YQHD"/>
    <property type="match status" value="1"/>
</dbReference>
<dbReference type="Pfam" id="PF00465">
    <property type="entry name" value="Fe-ADH"/>
    <property type="match status" value="1"/>
</dbReference>
<dbReference type="PROSITE" id="PS00060">
    <property type="entry name" value="ADH_IRON_2"/>
    <property type="match status" value="1"/>
</dbReference>
<protein>
    <submittedName>
        <fullName evidence="5">NADH-dependent butanol dehydrogenase A</fullName>
        <ecNumber evidence="5">1.1.1.-</ecNumber>
    </submittedName>
</protein>
<comment type="similarity">
    <text evidence="1">Belongs to the iron-containing alcohol dehydrogenase family.</text>
</comment>
<evidence type="ECO:0000259" key="4">
    <source>
        <dbReference type="Pfam" id="PF25137"/>
    </source>
</evidence>
<sequence>MLNFVYDNKTTLIFGKGTQHEAGALLKPFGKKVLLHYGGGSIRRSGLYDAVTASLKAAGVEYEELGGVQPNPTLPLVYEGIRLCREHGLGLVLAVGGGSVIDSAKAIALGVPHEGDVWDLYLSKQQPQADPLPVATVLTIPAAGSESSPNTVITNEETRRKLRYGSPKLRPVFSIINPELFFTLPHHQMANGVSDMMSHIFERYFTRTLHTDLSDGLCETTLRTIMRNARILNGNLHDYDAWAEIAFSGNLAHNNLLGVGREQDWGCHAMEHELSALYHVDHGAGLAVVTPAWMKYVSPKHQGMFAQFAVKVMGVEGSFREPDALIREGISRLERFYRELGLPTTMEELNIKSGDFPLMAEQAISVRGPIGGLEKLDARDVQAIYRLACEGPLPD</sequence>
<dbReference type="GO" id="GO:1990362">
    <property type="term" value="F:butanol dehydrogenase (NAD+) activity"/>
    <property type="evidence" value="ECO:0007669"/>
    <property type="project" value="InterPro"/>
</dbReference>
<keyword evidence="2 5" id="KW-0560">Oxidoreductase</keyword>